<dbReference type="Proteomes" id="UP000887540">
    <property type="component" value="Unplaced"/>
</dbReference>
<protein>
    <submittedName>
        <fullName evidence="5">Uncharacterized protein</fullName>
    </submittedName>
</protein>
<dbReference type="SUPFAM" id="SSF57667">
    <property type="entry name" value="beta-beta-alpha zinc fingers"/>
    <property type="match status" value="2"/>
</dbReference>
<evidence type="ECO:0000259" key="3">
    <source>
        <dbReference type="SMART" id="SM00451"/>
    </source>
</evidence>
<proteinExistence type="predicted"/>
<feature type="domain" description="U1-type" evidence="3">
    <location>
        <begin position="228"/>
        <end position="262"/>
    </location>
</feature>
<sequence>MDKSRNRSRSTLRNNIGSLPTDPRLRRHSPPIDQQLRSYSPPTDPRLRKNVHAQRIRENSQEKPNFNREIKKELEEEQKKPMANATSSFHIPVIRDPVMKFEDTEQRMGINQGTLTKGSSIRSESPEPEVPRMTMEQIKALDFIWTEEETEKECPLCKITCTGQIPWEEHLKGKKHHWYKQKALGRNPRPLEKNLIYYAKNRNPYRPYDFDPKERPIEQFKEIYGIMSKVFRCEMCDMDATDIEIYKQHIAGRKHKRMLVEDKFTGNNILKDICGYEECCEDLKKACAACGNTIWWGQCGHAMHQNLKFSIYKTLFWCCAKEQLARDVNCPVCNEPWQLEKRTRALKL</sequence>
<name>A0A914CEQ8_9BILA</name>
<organism evidence="4 5">
    <name type="scientific">Acrobeloides nanus</name>
    <dbReference type="NCBI Taxonomy" id="290746"/>
    <lineage>
        <taxon>Eukaryota</taxon>
        <taxon>Metazoa</taxon>
        <taxon>Ecdysozoa</taxon>
        <taxon>Nematoda</taxon>
        <taxon>Chromadorea</taxon>
        <taxon>Rhabditida</taxon>
        <taxon>Tylenchina</taxon>
        <taxon>Cephalobomorpha</taxon>
        <taxon>Cephaloboidea</taxon>
        <taxon>Cephalobidae</taxon>
        <taxon>Acrobeloides</taxon>
    </lineage>
</organism>
<dbReference type="GO" id="GO:0008270">
    <property type="term" value="F:zinc ion binding"/>
    <property type="evidence" value="ECO:0007669"/>
    <property type="project" value="InterPro"/>
</dbReference>
<evidence type="ECO:0000313" key="5">
    <source>
        <dbReference type="WBParaSite" id="ACRNAN_scaffold1011.g26998.t1"/>
    </source>
</evidence>
<dbReference type="Gene3D" id="3.30.160.60">
    <property type="entry name" value="Classic Zinc Finger"/>
    <property type="match status" value="2"/>
</dbReference>
<feature type="domain" description="C2H2-type" evidence="2">
    <location>
        <begin position="152"/>
        <end position="176"/>
    </location>
</feature>
<dbReference type="AlphaFoldDB" id="A0A914CEQ8"/>
<feature type="compositionally biased region" description="Basic residues" evidence="1">
    <location>
        <begin position="1"/>
        <end position="10"/>
    </location>
</feature>
<dbReference type="InterPro" id="IPR003604">
    <property type="entry name" value="Matrin/U1-like-C_Znf_C2H2"/>
</dbReference>
<feature type="region of interest" description="Disordered" evidence="1">
    <location>
        <begin position="1"/>
        <end position="69"/>
    </location>
</feature>
<dbReference type="Pfam" id="PF12874">
    <property type="entry name" value="zf-met"/>
    <property type="match status" value="2"/>
</dbReference>
<feature type="domain" description="U1-type" evidence="3">
    <location>
        <begin position="149"/>
        <end position="183"/>
    </location>
</feature>
<dbReference type="WBParaSite" id="ACRNAN_scaffold1011.g26998.t1">
    <property type="protein sequence ID" value="ACRNAN_scaffold1011.g26998.t1"/>
    <property type="gene ID" value="ACRNAN_scaffold1011.g26998"/>
</dbReference>
<accession>A0A914CEQ8</accession>
<dbReference type="InterPro" id="IPR013087">
    <property type="entry name" value="Znf_C2H2_type"/>
</dbReference>
<dbReference type="SMART" id="SM00355">
    <property type="entry name" value="ZnF_C2H2"/>
    <property type="match status" value="2"/>
</dbReference>
<evidence type="ECO:0000313" key="4">
    <source>
        <dbReference type="Proteomes" id="UP000887540"/>
    </source>
</evidence>
<reference evidence="5" key="1">
    <citation type="submission" date="2022-11" db="UniProtKB">
        <authorList>
            <consortium name="WormBaseParasite"/>
        </authorList>
    </citation>
    <scope>IDENTIFICATION</scope>
</reference>
<feature type="domain" description="C2H2-type" evidence="2">
    <location>
        <begin position="231"/>
        <end position="255"/>
    </location>
</feature>
<dbReference type="InterPro" id="IPR036236">
    <property type="entry name" value="Znf_C2H2_sf"/>
</dbReference>
<evidence type="ECO:0000256" key="1">
    <source>
        <dbReference type="SAM" id="MobiDB-lite"/>
    </source>
</evidence>
<dbReference type="SMART" id="SM00451">
    <property type="entry name" value="ZnF_U1"/>
    <property type="match status" value="2"/>
</dbReference>
<feature type="compositionally biased region" description="Basic and acidic residues" evidence="1">
    <location>
        <begin position="55"/>
        <end position="69"/>
    </location>
</feature>
<dbReference type="PANTHER" id="PTHR45762">
    <property type="entry name" value="ZINC FINGER RNA-BINDING PROTEIN"/>
    <property type="match status" value="1"/>
</dbReference>
<evidence type="ECO:0000259" key="2">
    <source>
        <dbReference type="SMART" id="SM00355"/>
    </source>
</evidence>
<dbReference type="GO" id="GO:0003676">
    <property type="term" value="F:nucleic acid binding"/>
    <property type="evidence" value="ECO:0007669"/>
    <property type="project" value="InterPro"/>
</dbReference>
<dbReference type="PANTHER" id="PTHR45762:SF3">
    <property type="entry name" value="ZINC-FINGER PROTEIN AT 72D, ISOFORM B"/>
    <property type="match status" value="1"/>
</dbReference>
<keyword evidence="4" id="KW-1185">Reference proteome</keyword>